<keyword evidence="1" id="KW-0732">Signal</keyword>
<reference evidence="2 3" key="1">
    <citation type="submission" date="2020-08" db="EMBL/GenBank/DDBJ databases">
        <title>Genomic Encyclopedia of Type Strains, Phase IV (KMG-IV): sequencing the most valuable type-strain genomes for metagenomic binning, comparative biology and taxonomic classification.</title>
        <authorList>
            <person name="Goeker M."/>
        </authorList>
    </citation>
    <scope>NUCLEOTIDE SEQUENCE [LARGE SCALE GENOMIC DNA]</scope>
    <source>
        <strain evidence="2 3">DSM 105137</strain>
    </source>
</reference>
<accession>A0A840DZJ3</accession>
<feature type="signal peptide" evidence="1">
    <location>
        <begin position="1"/>
        <end position="25"/>
    </location>
</feature>
<dbReference type="InterPro" id="IPR025345">
    <property type="entry name" value="DUF4249"/>
</dbReference>
<feature type="chain" id="PRO_5032560078" description="DUF4249 domain-containing protein" evidence="1">
    <location>
        <begin position="26"/>
        <end position="373"/>
    </location>
</feature>
<evidence type="ECO:0000313" key="2">
    <source>
        <dbReference type="EMBL" id="MBB4078694.1"/>
    </source>
</evidence>
<organism evidence="2 3">
    <name type="scientific">Neolewinella aquimaris</name>
    <dbReference type="NCBI Taxonomy" id="1835722"/>
    <lineage>
        <taxon>Bacteria</taxon>
        <taxon>Pseudomonadati</taxon>
        <taxon>Bacteroidota</taxon>
        <taxon>Saprospiria</taxon>
        <taxon>Saprospirales</taxon>
        <taxon>Lewinellaceae</taxon>
        <taxon>Neolewinella</taxon>
    </lineage>
</organism>
<gene>
    <name evidence="2" type="ORF">GGR28_001307</name>
</gene>
<proteinExistence type="predicted"/>
<keyword evidence="3" id="KW-1185">Reference proteome</keyword>
<name>A0A840DZJ3_9BACT</name>
<dbReference type="AlphaFoldDB" id="A0A840DZJ3"/>
<dbReference type="Pfam" id="PF14054">
    <property type="entry name" value="DUF4249"/>
    <property type="match status" value="1"/>
</dbReference>
<sequence>MKSHPLPFPYGLTCLLLLFGLSACTDPVVPTYRYETGFLLVDGRITDQPGYSQVAIRRNTVLFGQYTLGPVTGAVVSSLDDQGQRTEWVAVDSGGLYVPPNDFVAQPGRTYSLSIATPEGEVVESDPQQLPPAVPFLNPRYRFEQEGYFSTSRNRFVPTFTFLVDVEDPPGEENFYKYRYRTWESIAVCATCRRSRYRNGECIEGPGTNFVNRWDYLCDLPCWISTLGQGSSIMSDALSDGRRMTGVEAGRLDYERPGGLLFEIEQANISRDAYEFGQVVENLSENSGGLNAPLPAPLIGNLRDRSDQRTDVLGFVSVEAVTVDRVYFNRDTVDGTSLPYDGQIILEPVLPSPPAAPCTGGNRTPVRPFGWPG</sequence>
<evidence type="ECO:0000256" key="1">
    <source>
        <dbReference type="SAM" id="SignalP"/>
    </source>
</evidence>
<dbReference type="PROSITE" id="PS51257">
    <property type="entry name" value="PROKAR_LIPOPROTEIN"/>
    <property type="match status" value="1"/>
</dbReference>
<comment type="caution">
    <text evidence="2">The sequence shown here is derived from an EMBL/GenBank/DDBJ whole genome shotgun (WGS) entry which is preliminary data.</text>
</comment>
<dbReference type="RefSeq" id="WP_183494927.1">
    <property type="nucleotide sequence ID" value="NZ_JACIFF010000002.1"/>
</dbReference>
<dbReference type="EMBL" id="JACIFF010000002">
    <property type="protein sequence ID" value="MBB4078694.1"/>
    <property type="molecule type" value="Genomic_DNA"/>
</dbReference>
<protein>
    <recommendedName>
        <fullName evidence="4">DUF4249 domain-containing protein</fullName>
    </recommendedName>
</protein>
<dbReference type="Proteomes" id="UP000576209">
    <property type="component" value="Unassembled WGS sequence"/>
</dbReference>
<evidence type="ECO:0000313" key="3">
    <source>
        <dbReference type="Proteomes" id="UP000576209"/>
    </source>
</evidence>
<evidence type="ECO:0008006" key="4">
    <source>
        <dbReference type="Google" id="ProtNLM"/>
    </source>
</evidence>